<sequence>MIPYFINTYGNPHSRTHQYGWESEKGVELARERVAKIISADPKEVVFTSGATESNNIAIKGAARFYASKKKHIITTQTEHKCVLDSCRYLEANEGFRVTYLPVGTGGRISLQELKEAIRPDTVMVSVMSVNNEIGTIQPLEEIGRICRENKVLFHTDAAQAVGKIPMNVESMNIDLMSISGHKIYGPKGVGALYVRRRPRVRIDPIQSGGGQERGIRSGTVPTPLVVGLGAACEISLQEMDYDHEWVTKLSNRLLERVQAEIPHVIRNGDPAHSYPGCLNLSFAYIEGESLLMALKDVALSSGSACTSASLEPSYVLRAIGADEDLAHSSIRFGIGRFTTEQEIDYTANRCIQHASKLRDMSPLWEMVQEGVDIKPNPMSSSSSSSSSFFFSSFFLLSSAGAAAAAPGAAAAAAGAPDPTPDPTLDTSVLRSTFSTALANNPGQKGSTSTCAAFNKAWILSAVMGLLSSWRISAENTQATFEYGNKSDNNKKTSKSCASVNQDSRKMAGATSGNDSSATFMDHLSQLFSECDTEKSGRLGRNNFKDLCLKIGLSEQDAFETFDRLDMDRDGSITLDEFCAGFQQYKSSSMQDPNVAEPSDSASSDFRSINTNSESLTSQVSSGQTLKKPSRLALPTRSRSSTKLSSGHISPVGAISIGTSNDDGIVMSNEIGSQNSSMLNPGLTAQDSCDVIESTNYNEKVMSMHELLECVQSLQDENQRLANTLLREKRERDHYLSRLGEEMDQRVEEVEARVGKRAREEIESERRRLREMMKSELEGLQQHFQTLEKVNQWISSSGSTSKDVDGEKIEKVKSKLEDSLVENRHLRMSLLDTQTNVAMMKNEIDQLKEQYGEKCHEFTSERERIYETLNECDHIKLQLSLVKDSNRKLQDTSDAITTYMADSVETIANKSLPTLVDGPHCSTPYTSMPTNQPTPSIQAPKNARTLGSNYDYRRGSVLSDYLQDVQSMSHNNSDLESLNSQISSTRNIGCDYDDPDEYNSQRSAPPHSSASSKTKKHHNTRNRTVRNHSSFYNNQWRRNDGSPADSDYSDPSSGVANTAPTSDIGSEHRKTRKSKSQKSASKQIDNGLMSIETNGLASTNKSLTPSFYNDSAIYDVDPNVESPDGVSCSTYDIILVGDSYVGKSSFVARFMEGGFVTGLISNCGIDFKTKTLKIDGLNVTINLWDTAGQERFRSITASYFRKADGIILMYDVTEKRSYINVRNWMSTIQDTSTEGVPVLLVGNKIDLRTKENMASCVPPLEGERLAREYDIVFLETSVKNGTGLMPAVSKLVRLMMSKNESHSENDDTIKLNAKTRNFACMPQKC</sequence>
<comment type="caution">
    <text evidence="13">The sequence shown here is derived from an EMBL/GenBank/DDBJ whole genome shotgun (WGS) entry which is preliminary data.</text>
</comment>
<feature type="compositionally biased region" description="Polar residues" evidence="11">
    <location>
        <begin position="600"/>
        <end position="627"/>
    </location>
</feature>
<dbReference type="InterPro" id="IPR015421">
    <property type="entry name" value="PyrdxlP-dep_Trfase_major"/>
</dbReference>
<feature type="compositionally biased region" description="Polar residues" evidence="11">
    <location>
        <begin position="1027"/>
        <end position="1036"/>
    </location>
</feature>
<evidence type="ECO:0000256" key="6">
    <source>
        <dbReference type="ARBA" id="ARBA00022898"/>
    </source>
</evidence>
<evidence type="ECO:0000256" key="1">
    <source>
        <dbReference type="ARBA" id="ARBA00001933"/>
    </source>
</evidence>
<dbReference type="InterPro" id="IPR020578">
    <property type="entry name" value="Aminotrans_V_PyrdxlP_BS"/>
</dbReference>
<dbReference type="InterPro" id="IPR011992">
    <property type="entry name" value="EF-hand-dom_pair"/>
</dbReference>
<organism evidence="13 14">
    <name type="scientific">Fragariocoptes setiger</name>
    <dbReference type="NCBI Taxonomy" id="1670756"/>
    <lineage>
        <taxon>Eukaryota</taxon>
        <taxon>Metazoa</taxon>
        <taxon>Ecdysozoa</taxon>
        <taxon>Arthropoda</taxon>
        <taxon>Chelicerata</taxon>
        <taxon>Arachnida</taxon>
        <taxon>Acari</taxon>
        <taxon>Acariformes</taxon>
        <taxon>Trombidiformes</taxon>
        <taxon>Prostigmata</taxon>
        <taxon>Eupodina</taxon>
        <taxon>Eriophyoidea</taxon>
        <taxon>Phytoptidae</taxon>
        <taxon>Fragariocoptes</taxon>
    </lineage>
</organism>
<evidence type="ECO:0000256" key="4">
    <source>
        <dbReference type="ARBA" id="ARBA00022723"/>
    </source>
</evidence>
<dbReference type="PRINTS" id="PR00449">
    <property type="entry name" value="RASTRNSFRMNG"/>
</dbReference>
<protein>
    <recommendedName>
        <fullName evidence="3">cysteine desulfurase</fullName>
        <ecNumber evidence="3">2.8.1.7</ecNumber>
    </recommendedName>
</protein>
<dbReference type="PROSITE" id="PS00595">
    <property type="entry name" value="AA_TRANSFER_CLASS_5"/>
    <property type="match status" value="1"/>
</dbReference>
<keyword evidence="8" id="KW-0411">Iron-sulfur</keyword>
<dbReference type="InterPro" id="IPR015424">
    <property type="entry name" value="PyrdxlP-dep_Trfase"/>
</dbReference>
<dbReference type="SMART" id="SM00174">
    <property type="entry name" value="RHO"/>
    <property type="match status" value="1"/>
</dbReference>
<dbReference type="PANTHER" id="PTHR11601">
    <property type="entry name" value="CYSTEINE DESULFURYLASE FAMILY MEMBER"/>
    <property type="match status" value="1"/>
</dbReference>
<dbReference type="InterPro" id="IPR001806">
    <property type="entry name" value="Small_GTPase"/>
</dbReference>
<dbReference type="CDD" id="cd00154">
    <property type="entry name" value="Rab"/>
    <property type="match status" value="1"/>
</dbReference>
<dbReference type="PROSITE" id="PS50222">
    <property type="entry name" value="EF_HAND_2"/>
    <property type="match status" value="1"/>
</dbReference>
<dbReference type="SUPFAM" id="SSF52540">
    <property type="entry name" value="P-loop containing nucleoside triphosphate hydrolases"/>
    <property type="match status" value="1"/>
</dbReference>
<evidence type="ECO:0000256" key="10">
    <source>
        <dbReference type="SAM" id="Coils"/>
    </source>
</evidence>
<feature type="region of interest" description="Disordered" evidence="11">
    <location>
        <begin position="482"/>
        <end position="514"/>
    </location>
</feature>
<dbReference type="SUPFAM" id="SSF53383">
    <property type="entry name" value="PLP-dependent transferases"/>
    <property type="match status" value="1"/>
</dbReference>
<feature type="region of interest" description="Disordered" evidence="11">
    <location>
        <begin position="986"/>
        <end position="1086"/>
    </location>
</feature>
<dbReference type="Pfam" id="PF00071">
    <property type="entry name" value="Ras"/>
    <property type="match status" value="1"/>
</dbReference>
<dbReference type="Gene3D" id="3.40.50.300">
    <property type="entry name" value="P-loop containing nucleotide triphosphate hydrolases"/>
    <property type="match status" value="1"/>
</dbReference>
<gene>
    <name evidence="13" type="primary">Nfs1</name>
    <name evidence="13" type="ORF">GZH46_01843</name>
</gene>
<evidence type="ECO:0000256" key="11">
    <source>
        <dbReference type="SAM" id="MobiDB-lite"/>
    </source>
</evidence>
<evidence type="ECO:0000256" key="9">
    <source>
        <dbReference type="RuleBase" id="RU004504"/>
    </source>
</evidence>
<dbReference type="Gene3D" id="3.90.1150.10">
    <property type="entry name" value="Aspartate Aminotransferase, domain 1"/>
    <property type="match status" value="1"/>
</dbReference>
<keyword evidence="14" id="KW-1185">Reference proteome</keyword>
<dbReference type="SMART" id="SM00173">
    <property type="entry name" value="RAS"/>
    <property type="match status" value="1"/>
</dbReference>
<feature type="coiled-coil region" evidence="10">
    <location>
        <begin position="755"/>
        <end position="790"/>
    </location>
</feature>
<evidence type="ECO:0000256" key="2">
    <source>
        <dbReference type="ARBA" id="ARBA00006490"/>
    </source>
</evidence>
<feature type="compositionally biased region" description="Polar residues" evidence="11">
    <location>
        <begin position="923"/>
        <end position="939"/>
    </location>
</feature>
<dbReference type="EMBL" id="JAIFTH010000394">
    <property type="protein sequence ID" value="KAG9509627.1"/>
    <property type="molecule type" value="Genomic_DNA"/>
</dbReference>
<dbReference type="InterPro" id="IPR015422">
    <property type="entry name" value="PyrdxlP-dep_Trfase_small"/>
</dbReference>
<keyword evidence="4" id="KW-0479">Metal-binding</keyword>
<keyword evidence="7" id="KW-0408">Iron</keyword>
<evidence type="ECO:0000259" key="12">
    <source>
        <dbReference type="PROSITE" id="PS50222"/>
    </source>
</evidence>
<feature type="compositionally biased region" description="Basic residues" evidence="11">
    <location>
        <begin position="1013"/>
        <end position="1026"/>
    </location>
</feature>
<dbReference type="Gene3D" id="1.10.238.10">
    <property type="entry name" value="EF-hand"/>
    <property type="match status" value="1"/>
</dbReference>
<dbReference type="NCBIfam" id="TIGR00231">
    <property type="entry name" value="small_GTP"/>
    <property type="match status" value="1"/>
</dbReference>
<feature type="compositionally biased region" description="Polar residues" evidence="11">
    <location>
        <begin position="637"/>
        <end position="648"/>
    </location>
</feature>
<dbReference type="NCBIfam" id="NF010611">
    <property type="entry name" value="PRK14012.1"/>
    <property type="match status" value="1"/>
</dbReference>
<dbReference type="PROSITE" id="PS00018">
    <property type="entry name" value="EF_HAND_1"/>
    <property type="match status" value="1"/>
</dbReference>
<feature type="coiled-coil region" evidence="10">
    <location>
        <begin position="704"/>
        <end position="731"/>
    </location>
</feature>
<reference evidence="13 14" key="1">
    <citation type="submission" date="2020-10" db="EMBL/GenBank/DDBJ databases">
        <authorList>
            <person name="Klimov P.B."/>
            <person name="Dyachkov S.M."/>
            <person name="Chetverikov P.E."/>
        </authorList>
    </citation>
    <scope>NUCLEOTIDE SEQUENCE [LARGE SCALE GENOMIC DNA]</scope>
    <source>
        <strain evidence="13">BMOC 18-1129-001#AD2665</strain>
        <tissue evidence="13">Entire mites</tissue>
    </source>
</reference>
<keyword evidence="5" id="KW-0106">Calcium</keyword>
<dbReference type="Proteomes" id="UP000825002">
    <property type="component" value="Unassembled WGS sequence"/>
</dbReference>
<evidence type="ECO:0000313" key="14">
    <source>
        <dbReference type="Proteomes" id="UP000825002"/>
    </source>
</evidence>
<dbReference type="CDD" id="cd00051">
    <property type="entry name" value="EFh"/>
    <property type="match status" value="1"/>
</dbReference>
<dbReference type="InterPro" id="IPR005225">
    <property type="entry name" value="Small_GTP-bd"/>
</dbReference>
<keyword evidence="6" id="KW-0663">Pyridoxal phosphate</keyword>
<comment type="cofactor">
    <cofactor evidence="1 9">
        <name>pyridoxal 5'-phosphate</name>
        <dbReference type="ChEBI" id="CHEBI:597326"/>
    </cofactor>
</comment>
<dbReference type="Pfam" id="PF00266">
    <property type="entry name" value="Aminotran_5"/>
    <property type="match status" value="1"/>
</dbReference>
<feature type="coiled-coil region" evidence="10">
    <location>
        <begin position="830"/>
        <end position="857"/>
    </location>
</feature>
<dbReference type="InterPro" id="IPR027417">
    <property type="entry name" value="P-loop_NTPase"/>
</dbReference>
<feature type="region of interest" description="Disordered" evidence="11">
    <location>
        <begin position="589"/>
        <end position="648"/>
    </location>
</feature>
<dbReference type="SUPFAM" id="SSF47473">
    <property type="entry name" value="EF-hand"/>
    <property type="match status" value="1"/>
</dbReference>
<dbReference type="PROSITE" id="PS51421">
    <property type="entry name" value="RAS"/>
    <property type="match status" value="1"/>
</dbReference>
<evidence type="ECO:0000256" key="8">
    <source>
        <dbReference type="ARBA" id="ARBA00023014"/>
    </source>
</evidence>
<feature type="compositionally biased region" description="Low complexity" evidence="11">
    <location>
        <begin position="1003"/>
        <end position="1012"/>
    </location>
</feature>
<evidence type="ECO:0000256" key="7">
    <source>
        <dbReference type="ARBA" id="ARBA00023004"/>
    </source>
</evidence>
<feature type="domain" description="EF-hand" evidence="12">
    <location>
        <begin position="553"/>
        <end position="588"/>
    </location>
</feature>
<dbReference type="PROSITE" id="PS51419">
    <property type="entry name" value="RAB"/>
    <property type="match status" value="1"/>
</dbReference>
<feature type="region of interest" description="Disordered" evidence="11">
    <location>
        <begin position="915"/>
        <end position="948"/>
    </location>
</feature>
<dbReference type="InterPro" id="IPR018247">
    <property type="entry name" value="EF_Hand_1_Ca_BS"/>
</dbReference>
<feature type="compositionally biased region" description="Polar residues" evidence="11">
    <location>
        <begin position="1055"/>
        <end position="1064"/>
    </location>
</feature>
<evidence type="ECO:0000256" key="3">
    <source>
        <dbReference type="ARBA" id="ARBA00012239"/>
    </source>
</evidence>
<dbReference type="Pfam" id="PF13499">
    <property type="entry name" value="EF-hand_7"/>
    <property type="match status" value="1"/>
</dbReference>
<accession>A0ABQ7S888</accession>
<name>A0ABQ7S888_9ACAR</name>
<dbReference type="InterPro" id="IPR000192">
    <property type="entry name" value="Aminotrans_V_dom"/>
</dbReference>
<evidence type="ECO:0000256" key="5">
    <source>
        <dbReference type="ARBA" id="ARBA00022837"/>
    </source>
</evidence>
<dbReference type="InterPro" id="IPR002048">
    <property type="entry name" value="EF_hand_dom"/>
</dbReference>
<feature type="compositionally biased region" description="Low complexity" evidence="11">
    <location>
        <begin position="1041"/>
        <end position="1054"/>
    </location>
</feature>
<dbReference type="Gene3D" id="3.40.640.10">
    <property type="entry name" value="Type I PLP-dependent aspartate aminotransferase-like (Major domain)"/>
    <property type="match status" value="1"/>
</dbReference>
<proteinExistence type="inferred from homology"/>
<comment type="similarity">
    <text evidence="2">Belongs to the class-V pyridoxal-phosphate-dependent aminotransferase family. NifS/IscS subfamily.</text>
</comment>
<dbReference type="PANTHER" id="PTHR11601:SF34">
    <property type="entry name" value="CYSTEINE DESULFURASE"/>
    <property type="match status" value="1"/>
</dbReference>
<evidence type="ECO:0000313" key="13">
    <source>
        <dbReference type="EMBL" id="KAG9509627.1"/>
    </source>
</evidence>
<dbReference type="SMART" id="SM00054">
    <property type="entry name" value="EFh"/>
    <property type="match status" value="2"/>
</dbReference>
<dbReference type="EC" id="2.8.1.7" evidence="3"/>
<dbReference type="SMART" id="SM00176">
    <property type="entry name" value="RAN"/>
    <property type="match status" value="1"/>
</dbReference>
<dbReference type="SMART" id="SM00175">
    <property type="entry name" value="RAB"/>
    <property type="match status" value="1"/>
</dbReference>
<keyword evidence="10" id="KW-0175">Coiled coil</keyword>